<evidence type="ECO:0000313" key="2">
    <source>
        <dbReference type="Proteomes" id="UP001066276"/>
    </source>
</evidence>
<evidence type="ECO:0000313" key="1">
    <source>
        <dbReference type="EMBL" id="KAJ1181219.1"/>
    </source>
</evidence>
<accession>A0AAV7TWU2</accession>
<gene>
    <name evidence="1" type="ORF">NDU88_006429</name>
</gene>
<reference evidence="1" key="1">
    <citation type="journal article" date="2022" name="bioRxiv">
        <title>Sequencing and chromosome-scale assembly of the giantPleurodeles waltlgenome.</title>
        <authorList>
            <person name="Brown T."/>
            <person name="Elewa A."/>
            <person name="Iarovenko S."/>
            <person name="Subramanian E."/>
            <person name="Araus A.J."/>
            <person name="Petzold A."/>
            <person name="Susuki M."/>
            <person name="Suzuki K.-i.T."/>
            <person name="Hayashi T."/>
            <person name="Toyoda A."/>
            <person name="Oliveira C."/>
            <person name="Osipova E."/>
            <person name="Leigh N.D."/>
            <person name="Simon A."/>
            <person name="Yun M.H."/>
        </authorList>
    </citation>
    <scope>NUCLEOTIDE SEQUENCE</scope>
    <source>
        <strain evidence="1">20211129_DDA</strain>
        <tissue evidence="1">Liver</tissue>
    </source>
</reference>
<dbReference type="EMBL" id="JANPWB010000006">
    <property type="protein sequence ID" value="KAJ1181219.1"/>
    <property type="molecule type" value="Genomic_DNA"/>
</dbReference>
<comment type="caution">
    <text evidence="1">The sequence shown here is derived from an EMBL/GenBank/DDBJ whole genome shotgun (WGS) entry which is preliminary data.</text>
</comment>
<proteinExistence type="predicted"/>
<organism evidence="1 2">
    <name type="scientific">Pleurodeles waltl</name>
    <name type="common">Iberian ribbed newt</name>
    <dbReference type="NCBI Taxonomy" id="8319"/>
    <lineage>
        <taxon>Eukaryota</taxon>
        <taxon>Metazoa</taxon>
        <taxon>Chordata</taxon>
        <taxon>Craniata</taxon>
        <taxon>Vertebrata</taxon>
        <taxon>Euteleostomi</taxon>
        <taxon>Amphibia</taxon>
        <taxon>Batrachia</taxon>
        <taxon>Caudata</taxon>
        <taxon>Salamandroidea</taxon>
        <taxon>Salamandridae</taxon>
        <taxon>Pleurodelinae</taxon>
        <taxon>Pleurodeles</taxon>
    </lineage>
</organism>
<dbReference type="Proteomes" id="UP001066276">
    <property type="component" value="Chromosome 3_2"/>
</dbReference>
<protein>
    <submittedName>
        <fullName evidence="1">Uncharacterized protein</fullName>
    </submittedName>
</protein>
<name>A0AAV7TWU2_PLEWA</name>
<sequence length="107" mass="11743">MPSREPCQCWRCPDSPEGESSLSLFVRSSAARPQCRSLPPGASPGLHSGRVPGISAAGRHIQPITVCERHAPLERQKARLTSCGRNAARHVLQSFPCCSRWRTENPK</sequence>
<dbReference type="AlphaFoldDB" id="A0AAV7TWU2"/>
<keyword evidence="2" id="KW-1185">Reference proteome</keyword>